<dbReference type="PANTHER" id="PTHR34322:SF2">
    <property type="entry name" value="TRANSPOSASE IS200-LIKE DOMAIN-CONTAINING PROTEIN"/>
    <property type="match status" value="1"/>
</dbReference>
<dbReference type="GO" id="GO:0004803">
    <property type="term" value="F:transposase activity"/>
    <property type="evidence" value="ECO:0007669"/>
    <property type="project" value="InterPro"/>
</dbReference>
<dbReference type="SUPFAM" id="SSF143422">
    <property type="entry name" value="Transposase IS200-like"/>
    <property type="match status" value="1"/>
</dbReference>
<dbReference type="GO" id="GO:0006313">
    <property type="term" value="P:DNA transposition"/>
    <property type="evidence" value="ECO:0007669"/>
    <property type="project" value="InterPro"/>
</dbReference>
<dbReference type="AlphaFoldDB" id="A0A1G1XQ76"/>
<dbReference type="Gene3D" id="3.30.70.1290">
    <property type="entry name" value="Transposase IS200-like"/>
    <property type="match status" value="1"/>
</dbReference>
<evidence type="ECO:0000259" key="1">
    <source>
        <dbReference type="SMART" id="SM01321"/>
    </source>
</evidence>
<dbReference type="InterPro" id="IPR036515">
    <property type="entry name" value="Transposase_17_sf"/>
</dbReference>
<dbReference type="Pfam" id="PF01797">
    <property type="entry name" value="Y1_Tnp"/>
    <property type="match status" value="1"/>
</dbReference>
<accession>A0A1G1XQ76</accession>
<dbReference type="EMBL" id="MHIA01000027">
    <property type="protein sequence ID" value="OGY41527.1"/>
    <property type="molecule type" value="Genomic_DNA"/>
</dbReference>
<dbReference type="SMART" id="SM01321">
    <property type="entry name" value="Y1_Tnp"/>
    <property type="match status" value="1"/>
</dbReference>
<sequence length="222" mass="26112">MRKINFSNNEYYHIYNRGTDKRDIFLDEDDYLRFLLSLKEFNRLEPIGSLYEKNYQNKKAIEQGSNPQLGIGSQADSLLVEIICYCLNPNHYHLILKQLCDNGISKFMHKISLGYTIYFNLKNERSGSLFQGKFKFTQITSFEHLLWLSVYVNTNAQIHGITDNAADYPWCSYPAYLGIKGDDICNKNVILNEFYDYKAIAEDTAKFMKKKKEMEKYLMEDF</sequence>
<name>A0A1G1XQ76_9BACT</name>
<reference evidence="2 3" key="1">
    <citation type="journal article" date="2016" name="Nat. Commun.">
        <title>Thousands of microbial genomes shed light on interconnected biogeochemical processes in an aquifer system.</title>
        <authorList>
            <person name="Anantharaman K."/>
            <person name="Brown C.T."/>
            <person name="Hug L.A."/>
            <person name="Sharon I."/>
            <person name="Castelle C.J."/>
            <person name="Probst A.J."/>
            <person name="Thomas B.C."/>
            <person name="Singh A."/>
            <person name="Wilkins M.J."/>
            <person name="Karaoz U."/>
            <person name="Brodie E.L."/>
            <person name="Williams K.H."/>
            <person name="Hubbard S.S."/>
            <person name="Banfield J.F."/>
        </authorList>
    </citation>
    <scope>NUCLEOTIDE SEQUENCE [LARGE SCALE GENOMIC DNA]</scope>
</reference>
<evidence type="ECO:0000313" key="2">
    <source>
        <dbReference type="EMBL" id="OGY41527.1"/>
    </source>
</evidence>
<organism evidence="2 3">
    <name type="scientific">Candidatus Buchananbacteria bacterium RBG_13_39_9</name>
    <dbReference type="NCBI Taxonomy" id="1797531"/>
    <lineage>
        <taxon>Bacteria</taxon>
        <taxon>Candidatus Buchananiibacteriota</taxon>
    </lineage>
</organism>
<dbReference type="Proteomes" id="UP000176260">
    <property type="component" value="Unassembled WGS sequence"/>
</dbReference>
<protein>
    <recommendedName>
        <fullName evidence="1">Transposase IS200-like domain-containing protein</fullName>
    </recommendedName>
</protein>
<feature type="domain" description="Transposase IS200-like" evidence="1">
    <location>
        <begin position="7"/>
        <end position="155"/>
    </location>
</feature>
<dbReference type="PANTHER" id="PTHR34322">
    <property type="entry name" value="TRANSPOSASE, Y1_TNP DOMAIN-CONTAINING"/>
    <property type="match status" value="1"/>
</dbReference>
<dbReference type="InterPro" id="IPR002686">
    <property type="entry name" value="Transposase_17"/>
</dbReference>
<proteinExistence type="predicted"/>
<evidence type="ECO:0000313" key="3">
    <source>
        <dbReference type="Proteomes" id="UP000176260"/>
    </source>
</evidence>
<comment type="caution">
    <text evidence="2">The sequence shown here is derived from an EMBL/GenBank/DDBJ whole genome shotgun (WGS) entry which is preliminary data.</text>
</comment>
<gene>
    <name evidence="2" type="ORF">A2Y67_04320</name>
</gene>
<dbReference type="GO" id="GO:0003677">
    <property type="term" value="F:DNA binding"/>
    <property type="evidence" value="ECO:0007669"/>
    <property type="project" value="InterPro"/>
</dbReference>